<evidence type="ECO:0000256" key="2">
    <source>
        <dbReference type="ARBA" id="ARBA00023043"/>
    </source>
</evidence>
<feature type="repeat" description="ANK" evidence="3">
    <location>
        <begin position="110"/>
        <end position="142"/>
    </location>
</feature>
<dbReference type="EMBL" id="VXIV02000872">
    <property type="protein sequence ID" value="KAF6035478.1"/>
    <property type="molecule type" value="Genomic_DNA"/>
</dbReference>
<dbReference type="AlphaFoldDB" id="A0A7J7KCY8"/>
<organism evidence="5 6">
    <name type="scientific">Bugula neritina</name>
    <name type="common">Brown bryozoan</name>
    <name type="synonym">Sertularia neritina</name>
    <dbReference type="NCBI Taxonomy" id="10212"/>
    <lineage>
        <taxon>Eukaryota</taxon>
        <taxon>Metazoa</taxon>
        <taxon>Spiralia</taxon>
        <taxon>Lophotrochozoa</taxon>
        <taxon>Bryozoa</taxon>
        <taxon>Gymnolaemata</taxon>
        <taxon>Cheilostomatida</taxon>
        <taxon>Flustrina</taxon>
        <taxon>Buguloidea</taxon>
        <taxon>Bugulidae</taxon>
        <taxon>Bugula</taxon>
    </lineage>
</organism>
<name>A0A7J7KCY8_BUGNE</name>
<dbReference type="PANTHER" id="PTHR24173">
    <property type="entry name" value="ANKYRIN REPEAT CONTAINING"/>
    <property type="match status" value="1"/>
</dbReference>
<dbReference type="SMART" id="SM00248">
    <property type="entry name" value="ANK"/>
    <property type="match status" value="2"/>
</dbReference>
<dbReference type="PANTHER" id="PTHR24173:SF74">
    <property type="entry name" value="ANKYRIN REPEAT DOMAIN-CONTAINING PROTEIN 16"/>
    <property type="match status" value="1"/>
</dbReference>
<protein>
    <submittedName>
        <fullName evidence="5">Uncharacterized protein</fullName>
    </submittedName>
</protein>
<dbReference type="OrthoDB" id="20872at2759"/>
<evidence type="ECO:0000313" key="6">
    <source>
        <dbReference type="Proteomes" id="UP000593567"/>
    </source>
</evidence>
<evidence type="ECO:0000256" key="4">
    <source>
        <dbReference type="SAM" id="MobiDB-lite"/>
    </source>
</evidence>
<comment type="caution">
    <text evidence="5">The sequence shown here is derived from an EMBL/GenBank/DDBJ whole genome shotgun (WGS) entry which is preliminary data.</text>
</comment>
<dbReference type="InterPro" id="IPR036770">
    <property type="entry name" value="Ankyrin_rpt-contain_sf"/>
</dbReference>
<dbReference type="Pfam" id="PF12796">
    <property type="entry name" value="Ank_2"/>
    <property type="match status" value="1"/>
</dbReference>
<dbReference type="PROSITE" id="PS50297">
    <property type="entry name" value="ANK_REP_REGION"/>
    <property type="match status" value="1"/>
</dbReference>
<feature type="repeat" description="ANK" evidence="3">
    <location>
        <begin position="77"/>
        <end position="109"/>
    </location>
</feature>
<evidence type="ECO:0000256" key="3">
    <source>
        <dbReference type="PROSITE-ProRule" id="PRU00023"/>
    </source>
</evidence>
<dbReference type="Proteomes" id="UP000593567">
    <property type="component" value="Unassembled WGS sequence"/>
</dbReference>
<dbReference type="InterPro" id="IPR002110">
    <property type="entry name" value="Ankyrin_rpt"/>
</dbReference>
<dbReference type="Gene3D" id="1.25.40.20">
    <property type="entry name" value="Ankyrin repeat-containing domain"/>
    <property type="match status" value="2"/>
</dbReference>
<evidence type="ECO:0000256" key="1">
    <source>
        <dbReference type="ARBA" id="ARBA00022737"/>
    </source>
</evidence>
<keyword evidence="6" id="KW-1185">Reference proteome</keyword>
<keyword evidence="2 3" id="KW-0040">ANK repeat</keyword>
<feature type="compositionally biased region" description="Basic and acidic residues" evidence="4">
    <location>
        <begin position="238"/>
        <end position="252"/>
    </location>
</feature>
<reference evidence="5" key="1">
    <citation type="submission" date="2020-06" db="EMBL/GenBank/DDBJ databases">
        <title>Draft genome of Bugula neritina, a colonial animal packing powerful symbionts and potential medicines.</title>
        <authorList>
            <person name="Rayko M."/>
        </authorList>
    </citation>
    <scope>NUCLEOTIDE SEQUENCE [LARGE SCALE GENOMIC DNA]</scope>
    <source>
        <strain evidence="5">Kwan_BN1</strain>
    </source>
</reference>
<keyword evidence="1" id="KW-0677">Repeat</keyword>
<dbReference type="SUPFAM" id="SSF48403">
    <property type="entry name" value="Ankyrin repeat"/>
    <property type="match status" value="1"/>
</dbReference>
<feature type="region of interest" description="Disordered" evidence="4">
    <location>
        <begin position="238"/>
        <end position="291"/>
    </location>
</feature>
<dbReference type="PROSITE" id="PS50088">
    <property type="entry name" value="ANK_REPEAT"/>
    <property type="match status" value="2"/>
</dbReference>
<evidence type="ECO:0000313" key="5">
    <source>
        <dbReference type="EMBL" id="KAF6035478.1"/>
    </source>
</evidence>
<proteinExistence type="predicted"/>
<accession>A0A7J7KCY8</accession>
<sequence length="291" mass="33355">MHRELIINTPQSCLIISVNAFHRKTVFVTLLTHAREMLIMNIAEASKNRNVDFVKSLLEYTPDLIAKDLLEQTDNQYNGTALYWMCVNGEITMVTALLDRGADPNTSNSYRHTPLHAAADMEYVTIVKLLLKYGAKIDAQNQSGYYEIVEILLKAGATHTIRNHRHLTALQESKAMNHIHTSELLHLRDALLDNHHSLSQGKKVELVRTRSNSPKLKQGVKACEETWSYFRLQSDKSPDSEVKCQRSEERPHLHSHKQFSRPIAGDRHPPRRRMMCQPTEHSDYSLVDKVL</sequence>
<gene>
    <name evidence="5" type="ORF">EB796_006217</name>
</gene>